<evidence type="ECO:0000313" key="2">
    <source>
        <dbReference type="Proteomes" id="UP000520291"/>
    </source>
</evidence>
<sequence length="206" mass="23774">MENNLLKKGYVMVSRALLQKVCEKQGAACCDEAAFLRVLINVNFKPAVVFCNGVEVQCARGESAISYSGWADLFGWTRGRTRRFFNNCFRTGLIEMVSDDCPSHIRIPGYDAWTMKLASVPKPKAPDAFEESLKDFLAYYSRTTHLPIENGSYVRSLWRKLSSGERQLAYKKVEDYYFSLNNTNYCYQVAKYLEYRMFENEFPGFN</sequence>
<evidence type="ECO:0000313" key="1">
    <source>
        <dbReference type="EMBL" id="NME87377.1"/>
    </source>
</evidence>
<accession>A0A7X9XJA8</accession>
<protein>
    <submittedName>
        <fullName evidence="1">Uncharacterized protein</fullName>
    </submittedName>
</protein>
<name>A0A7X9XJA8_9BACE</name>
<comment type="caution">
    <text evidence="1">The sequence shown here is derived from an EMBL/GenBank/DDBJ whole genome shotgun (WGS) entry which is preliminary data.</text>
</comment>
<proteinExistence type="predicted"/>
<dbReference type="EMBL" id="JABAGL010000023">
    <property type="protein sequence ID" value="NME87377.1"/>
    <property type="molecule type" value="Genomic_DNA"/>
</dbReference>
<gene>
    <name evidence="1" type="ORF">HF841_15350</name>
</gene>
<dbReference type="AlphaFoldDB" id="A0A7X9XJA8"/>
<dbReference type="Proteomes" id="UP000520291">
    <property type="component" value="Unassembled WGS sequence"/>
</dbReference>
<reference evidence="1 2" key="1">
    <citation type="submission" date="2020-04" db="EMBL/GenBank/DDBJ databases">
        <authorList>
            <person name="Hitch T.C.A."/>
            <person name="Wylensek D."/>
            <person name="Clavel T."/>
        </authorList>
    </citation>
    <scope>NUCLEOTIDE SEQUENCE [LARGE SCALE GENOMIC DNA]</scope>
    <source>
        <strain evidence="1 2">WCA3-601-WT-5E</strain>
    </source>
</reference>
<dbReference type="RefSeq" id="WP_138350522.1">
    <property type="nucleotide sequence ID" value="NZ_DAWCJA010000126.1"/>
</dbReference>
<organism evidence="1 2">
    <name type="scientific">Bacteroides eggerthii</name>
    <dbReference type="NCBI Taxonomy" id="28111"/>
    <lineage>
        <taxon>Bacteria</taxon>
        <taxon>Pseudomonadati</taxon>
        <taxon>Bacteroidota</taxon>
        <taxon>Bacteroidia</taxon>
        <taxon>Bacteroidales</taxon>
        <taxon>Bacteroidaceae</taxon>
        <taxon>Bacteroides</taxon>
    </lineage>
</organism>